<sequence length="327" mass="36610">MMEFPHSNLQMRDRSDPELPKHLQDFIGFLMQGGEREMTQSLYAVYRHLQRVQNQASFEVEGENIEAISTWAIQSNAILFLPDGSVRDPCGKVLVDPDTGEAEDRATVPYLDGAVQRKSRTMDQLAQRSIHVAENLPPAVGEGEVELRSAEDVAWRSIGLLIAAVRAESVASEEPIAVDELRARAPLAFKAFTPAESEFVQDTNPDNQTVVNFAWRYESLFVLQWALGLHAALPFPDKICDVPGVARCMLPKNHGEILRQAKLRSTAEILDALDFNYRLLWSVRDAGLNKTEPPAGIDPGVVSERQHALNWLVRFEDSDWDHVDTPS</sequence>
<comment type="caution">
    <text evidence="1">The sequence shown here is derived from an EMBL/GenBank/DDBJ whole genome shotgun (WGS) entry which is preliminary data.</text>
</comment>
<dbReference type="EMBL" id="FXUG01000001">
    <property type="protein sequence ID" value="SMP38209.1"/>
    <property type="molecule type" value="Genomic_DNA"/>
</dbReference>
<evidence type="ECO:0008006" key="3">
    <source>
        <dbReference type="Google" id="ProtNLM"/>
    </source>
</evidence>
<dbReference type="Pfam" id="PF14094">
    <property type="entry name" value="DUF4272"/>
    <property type="match status" value="1"/>
</dbReference>
<accession>A0ABY1PMW6</accession>
<name>A0ABY1PMW6_9BACT</name>
<dbReference type="Proteomes" id="UP001158067">
    <property type="component" value="Unassembled WGS sequence"/>
</dbReference>
<keyword evidence="2" id="KW-1185">Reference proteome</keyword>
<protein>
    <recommendedName>
        <fullName evidence="3">DUF4272 domain-containing protein</fullName>
    </recommendedName>
</protein>
<reference evidence="1 2" key="1">
    <citation type="submission" date="2017-05" db="EMBL/GenBank/DDBJ databases">
        <authorList>
            <person name="Varghese N."/>
            <person name="Submissions S."/>
        </authorList>
    </citation>
    <scope>NUCLEOTIDE SEQUENCE [LARGE SCALE GENOMIC DNA]</scope>
    <source>
        <strain evidence="1 2">DSM 25457</strain>
    </source>
</reference>
<gene>
    <name evidence="1" type="ORF">SAMN06265222_10189</name>
</gene>
<organism evidence="1 2">
    <name type="scientific">Neorhodopirellula lusitana</name>
    <dbReference type="NCBI Taxonomy" id="445327"/>
    <lineage>
        <taxon>Bacteria</taxon>
        <taxon>Pseudomonadati</taxon>
        <taxon>Planctomycetota</taxon>
        <taxon>Planctomycetia</taxon>
        <taxon>Pirellulales</taxon>
        <taxon>Pirellulaceae</taxon>
        <taxon>Neorhodopirellula</taxon>
    </lineage>
</organism>
<dbReference type="InterPro" id="IPR025368">
    <property type="entry name" value="DUF4272"/>
</dbReference>
<evidence type="ECO:0000313" key="1">
    <source>
        <dbReference type="EMBL" id="SMP38209.1"/>
    </source>
</evidence>
<proteinExistence type="predicted"/>
<evidence type="ECO:0000313" key="2">
    <source>
        <dbReference type="Proteomes" id="UP001158067"/>
    </source>
</evidence>